<dbReference type="CDD" id="cd01630">
    <property type="entry name" value="HAD_KDO-like"/>
    <property type="match status" value="1"/>
</dbReference>
<dbReference type="PIRSF" id="PIRSF006118">
    <property type="entry name" value="KDO8-P_Ptase"/>
    <property type="match status" value="1"/>
</dbReference>
<dbReference type="SUPFAM" id="SSF56784">
    <property type="entry name" value="HAD-like"/>
    <property type="match status" value="1"/>
</dbReference>
<dbReference type="SFLD" id="SFLDG01138">
    <property type="entry name" value="C1.6.2:_Deoxy-d-mannose-octulo"/>
    <property type="match status" value="1"/>
</dbReference>
<comment type="subunit">
    <text evidence="3">Homotetramer.</text>
</comment>
<dbReference type="EMBL" id="LN890655">
    <property type="protein sequence ID" value="CUS05232.2"/>
    <property type="molecule type" value="Genomic_DNA"/>
</dbReference>
<feature type="binding site" evidence="7">
    <location>
        <position position="111"/>
    </location>
    <ligand>
        <name>Mg(2+)</name>
        <dbReference type="ChEBI" id="CHEBI:18420"/>
    </ligand>
</feature>
<dbReference type="RefSeq" id="WP_095044471.1">
    <property type="nucleotide sequence ID" value="NZ_LN890655.1"/>
</dbReference>
<dbReference type="KEGG" id="pbf:CFX0092_A3354"/>
<evidence type="ECO:0000256" key="4">
    <source>
        <dbReference type="ARBA" id="ARBA00022723"/>
    </source>
</evidence>
<sequence>MVDVHSRARAIRFLLTDSDGVLTDNGVYYSAAGEEMKRFSIRDGMGVERLRRFANVDVGIITGEHSGAVRMRAEKLNITELHLGIRDKPAVLGDILARRNLTLDQVAYIGDDTNDVAIMQQVGLAACPADATPFARAVAHYVCPSRGGYGAFRDFAELIIAAHEGQATQG</sequence>
<keyword evidence="4 7" id="KW-0479">Metal-binding</keyword>
<keyword evidence="5 8" id="KW-0378">Hydrolase</keyword>
<dbReference type="Proteomes" id="UP000215027">
    <property type="component" value="Chromosome I"/>
</dbReference>
<evidence type="ECO:0000256" key="5">
    <source>
        <dbReference type="ARBA" id="ARBA00022801"/>
    </source>
</evidence>
<dbReference type="FunFam" id="3.40.50.1000:FF:000029">
    <property type="entry name" value="3-deoxy-D-manno-octulosonate 8-phosphate phosphatase KdsC"/>
    <property type="match status" value="1"/>
</dbReference>
<dbReference type="NCBIfam" id="TIGR01670">
    <property type="entry name" value="KdsC-phosphatas"/>
    <property type="match status" value="1"/>
</dbReference>
<dbReference type="AlphaFoldDB" id="A0A160T5W3"/>
<dbReference type="PANTHER" id="PTHR21485">
    <property type="entry name" value="HAD SUPERFAMILY MEMBERS CMAS AND KDSC"/>
    <property type="match status" value="1"/>
</dbReference>
<comment type="cofactor">
    <cofactor evidence="1 7">
        <name>Mg(2+)</name>
        <dbReference type="ChEBI" id="CHEBI:18420"/>
    </cofactor>
</comment>
<comment type="similarity">
    <text evidence="2">Belongs to the KdsC family.</text>
</comment>
<evidence type="ECO:0000256" key="1">
    <source>
        <dbReference type="ARBA" id="ARBA00001946"/>
    </source>
</evidence>
<evidence type="ECO:0000256" key="7">
    <source>
        <dbReference type="PIRSR" id="PIRSR006118-2"/>
    </source>
</evidence>
<evidence type="ECO:0000256" key="3">
    <source>
        <dbReference type="ARBA" id="ARBA00011881"/>
    </source>
</evidence>
<dbReference type="GO" id="GO:0019143">
    <property type="term" value="F:3-deoxy-manno-octulosonate-8-phosphatase activity"/>
    <property type="evidence" value="ECO:0007669"/>
    <property type="project" value="UniProtKB-EC"/>
</dbReference>
<dbReference type="InterPro" id="IPR010023">
    <property type="entry name" value="KdsC_fam"/>
</dbReference>
<evidence type="ECO:0000313" key="9">
    <source>
        <dbReference type="Proteomes" id="UP000215027"/>
    </source>
</evidence>
<dbReference type="SFLD" id="SFLDG01136">
    <property type="entry name" value="C1.6:_Phosphoserine_Phosphatas"/>
    <property type="match status" value="1"/>
</dbReference>
<dbReference type="EC" id="3.1.3.45" evidence="8"/>
<dbReference type="SFLD" id="SFLDS00003">
    <property type="entry name" value="Haloacid_Dehalogenase"/>
    <property type="match status" value="1"/>
</dbReference>
<keyword evidence="9" id="KW-1185">Reference proteome</keyword>
<dbReference type="InterPro" id="IPR050793">
    <property type="entry name" value="CMP-NeuNAc_synthase"/>
</dbReference>
<reference evidence="8" key="1">
    <citation type="submission" date="2016-01" db="EMBL/GenBank/DDBJ databases">
        <authorList>
            <person name="Mcilroy J.S."/>
            <person name="Karst M S."/>
            <person name="Albertsen M."/>
        </authorList>
    </citation>
    <scope>NUCLEOTIDE SEQUENCE</scope>
    <source>
        <strain evidence="8">Cfx-K</strain>
    </source>
</reference>
<dbReference type="InterPro" id="IPR023214">
    <property type="entry name" value="HAD_sf"/>
</dbReference>
<dbReference type="OrthoDB" id="9805604at2"/>
<gene>
    <name evidence="8" type="primary">kdsC</name>
    <name evidence="8" type="ORF">CFX0092_A3354</name>
</gene>
<evidence type="ECO:0000313" key="8">
    <source>
        <dbReference type="EMBL" id="CUS05232.2"/>
    </source>
</evidence>
<accession>A0A160T5W3</accession>
<feature type="binding site" evidence="7">
    <location>
        <position position="17"/>
    </location>
    <ligand>
        <name>Mg(2+)</name>
        <dbReference type="ChEBI" id="CHEBI:18420"/>
    </ligand>
</feature>
<proteinExistence type="inferred from homology"/>
<protein>
    <submittedName>
        <fullName evidence="8">3-deoxy-D-manno-octulosonate 8-phosphate phosphatase KdsC</fullName>
        <ecNumber evidence="8">3.1.3.45</ecNumber>
    </submittedName>
</protein>
<evidence type="ECO:0000256" key="2">
    <source>
        <dbReference type="ARBA" id="ARBA00005893"/>
    </source>
</evidence>
<dbReference type="Gene3D" id="3.40.50.1000">
    <property type="entry name" value="HAD superfamily/HAD-like"/>
    <property type="match status" value="1"/>
</dbReference>
<dbReference type="InterPro" id="IPR036412">
    <property type="entry name" value="HAD-like_sf"/>
</dbReference>
<dbReference type="GO" id="GO:0008781">
    <property type="term" value="F:N-acylneuraminate cytidylyltransferase activity"/>
    <property type="evidence" value="ECO:0007669"/>
    <property type="project" value="TreeGrafter"/>
</dbReference>
<dbReference type="Pfam" id="PF08282">
    <property type="entry name" value="Hydrolase_3"/>
    <property type="match status" value="1"/>
</dbReference>
<dbReference type="PANTHER" id="PTHR21485:SF3">
    <property type="entry name" value="N-ACYLNEURAMINATE CYTIDYLYLTRANSFERASE"/>
    <property type="match status" value="1"/>
</dbReference>
<feature type="binding site" evidence="7">
    <location>
        <position position="19"/>
    </location>
    <ligand>
        <name>substrate</name>
    </ligand>
</feature>
<dbReference type="GO" id="GO:0046872">
    <property type="term" value="F:metal ion binding"/>
    <property type="evidence" value="ECO:0007669"/>
    <property type="project" value="UniProtKB-KW"/>
</dbReference>
<keyword evidence="6 7" id="KW-0460">Magnesium</keyword>
<name>A0A160T5W3_9CHLR</name>
<evidence type="ECO:0000256" key="6">
    <source>
        <dbReference type="ARBA" id="ARBA00022842"/>
    </source>
</evidence>
<organism evidence="8 9">
    <name type="scientific">Candidatus Promineifilum breve</name>
    <dbReference type="NCBI Taxonomy" id="1806508"/>
    <lineage>
        <taxon>Bacteria</taxon>
        <taxon>Bacillati</taxon>
        <taxon>Chloroflexota</taxon>
        <taxon>Ardenticatenia</taxon>
        <taxon>Candidatus Promineifilales</taxon>
        <taxon>Candidatus Promineifilaceae</taxon>
        <taxon>Candidatus Promineifilum</taxon>
    </lineage>
</organism>